<dbReference type="RefSeq" id="XP_028151498.1">
    <property type="nucleotide sequence ID" value="XM_028295697.1"/>
</dbReference>
<accession>A0A6P7H196</accession>
<sequence>MDNAPYHSRKLEKIPNNSENKEKIKEWLRSKDIYFEEDYLKSELLDDVAHFKSQYDERIVDKIAKSKNVKLLRLPPYQCELNPIELVWSEIKRVLARHNTNFKKEEVENLIHEAYSQVTPQKWNNYVQHVISVEKRMWNIDNLLDNLDPVIINLNDDSGSESEEDGSIEEV</sequence>
<evidence type="ECO:0000313" key="4">
    <source>
        <dbReference type="RefSeq" id="XP_028151498.1"/>
    </source>
</evidence>
<reference evidence="2" key="2">
    <citation type="submission" date="2025-05" db="UniProtKB">
        <authorList>
            <consortium name="EnsemblMetazoa"/>
        </authorList>
    </citation>
    <scope>IDENTIFICATION</scope>
</reference>
<organism evidence="4">
    <name type="scientific">Diabrotica virgifera virgifera</name>
    <name type="common">western corn rootworm</name>
    <dbReference type="NCBI Taxonomy" id="50390"/>
    <lineage>
        <taxon>Eukaryota</taxon>
        <taxon>Metazoa</taxon>
        <taxon>Ecdysozoa</taxon>
        <taxon>Arthropoda</taxon>
        <taxon>Hexapoda</taxon>
        <taxon>Insecta</taxon>
        <taxon>Pterygota</taxon>
        <taxon>Neoptera</taxon>
        <taxon>Endopterygota</taxon>
        <taxon>Coleoptera</taxon>
        <taxon>Polyphaga</taxon>
        <taxon>Cucujiformia</taxon>
        <taxon>Chrysomeloidea</taxon>
        <taxon>Chrysomelidae</taxon>
        <taxon>Galerucinae</taxon>
        <taxon>Diabroticina</taxon>
        <taxon>Diabroticites</taxon>
        <taxon>Diabrotica</taxon>
    </lineage>
</organism>
<dbReference type="Pfam" id="PF13358">
    <property type="entry name" value="DDE_3"/>
    <property type="match status" value="1"/>
</dbReference>
<dbReference type="InParanoid" id="A0A6P7H196"/>
<dbReference type="PANTHER" id="PTHR33939">
    <property type="entry name" value="PROTEIN CBG22215"/>
    <property type="match status" value="1"/>
</dbReference>
<proteinExistence type="predicted"/>
<dbReference type="PANTHER" id="PTHR33939:SF1">
    <property type="entry name" value="DUF4371 DOMAIN-CONTAINING PROTEIN"/>
    <property type="match status" value="1"/>
</dbReference>
<dbReference type="InterPro" id="IPR038717">
    <property type="entry name" value="Tc1-like_DDE_dom"/>
</dbReference>
<reference evidence="4" key="1">
    <citation type="submission" date="2025-04" db="UniProtKB">
        <authorList>
            <consortium name="RefSeq"/>
        </authorList>
    </citation>
    <scope>IDENTIFICATION</scope>
    <source>
        <tissue evidence="4">Whole insect</tissue>
    </source>
</reference>
<keyword evidence="3" id="KW-1185">Reference proteome</keyword>
<evidence type="ECO:0000313" key="3">
    <source>
        <dbReference type="Proteomes" id="UP001652700"/>
    </source>
</evidence>
<evidence type="ECO:0000313" key="2">
    <source>
        <dbReference type="EnsemblMetazoa" id="XP_050516676.1"/>
    </source>
</evidence>
<feature type="domain" description="Tc1-like transposase DDE" evidence="1">
    <location>
        <begin position="45"/>
        <end position="104"/>
    </location>
</feature>
<dbReference type="InterPro" id="IPR036397">
    <property type="entry name" value="RNaseH_sf"/>
</dbReference>
<dbReference type="OrthoDB" id="10048767at2759"/>
<dbReference type="Gene3D" id="3.30.420.10">
    <property type="entry name" value="Ribonuclease H-like superfamily/Ribonuclease H"/>
    <property type="match status" value="1"/>
</dbReference>
<dbReference type="AlphaFoldDB" id="A0A6P7H196"/>
<protein>
    <submittedName>
        <fullName evidence="4">Uncharacterized protein LOC114344871</fullName>
    </submittedName>
</protein>
<dbReference type="EnsemblMetazoa" id="XM_050660719.1">
    <property type="protein sequence ID" value="XP_050516676.1"/>
    <property type="gene ID" value="LOC126891544"/>
</dbReference>
<gene>
    <name evidence="4" type="primary">LOC114344871</name>
</gene>
<name>A0A6P7H196_DIAVI</name>
<dbReference type="Proteomes" id="UP001652700">
    <property type="component" value="Unplaced"/>
</dbReference>
<evidence type="ECO:0000259" key="1">
    <source>
        <dbReference type="Pfam" id="PF13358"/>
    </source>
</evidence>
<dbReference type="GO" id="GO:0003676">
    <property type="term" value="F:nucleic acid binding"/>
    <property type="evidence" value="ECO:0007669"/>
    <property type="project" value="InterPro"/>
</dbReference>